<dbReference type="EC" id="1.14.13.168" evidence="10"/>
<evidence type="ECO:0000256" key="5">
    <source>
        <dbReference type="ARBA" id="ARBA00022827"/>
    </source>
</evidence>
<comment type="catalytic activity">
    <reaction evidence="11">
        <text>indole-3-pyruvate + NADPH + O2 + H(+) = (indol-3-yl)acetate + CO2 + NADP(+) + H2O</text>
        <dbReference type="Rhea" id="RHEA:34331"/>
        <dbReference type="ChEBI" id="CHEBI:15377"/>
        <dbReference type="ChEBI" id="CHEBI:15378"/>
        <dbReference type="ChEBI" id="CHEBI:15379"/>
        <dbReference type="ChEBI" id="CHEBI:16526"/>
        <dbReference type="ChEBI" id="CHEBI:17640"/>
        <dbReference type="ChEBI" id="CHEBI:30854"/>
        <dbReference type="ChEBI" id="CHEBI:57783"/>
        <dbReference type="ChEBI" id="CHEBI:58349"/>
        <dbReference type="EC" id="1.14.13.168"/>
    </reaction>
</comment>
<evidence type="ECO:0000256" key="7">
    <source>
        <dbReference type="ARBA" id="ARBA00023002"/>
    </source>
</evidence>
<evidence type="ECO:0000256" key="4">
    <source>
        <dbReference type="ARBA" id="ARBA00022630"/>
    </source>
</evidence>
<dbReference type="EMBL" id="JBJKBG010000011">
    <property type="protein sequence ID" value="KAL3717565.1"/>
    <property type="molecule type" value="Genomic_DNA"/>
</dbReference>
<evidence type="ECO:0000313" key="13">
    <source>
        <dbReference type="Proteomes" id="UP001634007"/>
    </source>
</evidence>
<comment type="caution">
    <text evidence="12">The sequence shown here is derived from an EMBL/GenBank/DDBJ whole genome shotgun (WGS) entry which is preliminary data.</text>
</comment>
<gene>
    <name evidence="12" type="ORF">ACJRO7_009063</name>
</gene>
<evidence type="ECO:0000256" key="3">
    <source>
        <dbReference type="ARBA" id="ARBA00009183"/>
    </source>
</evidence>
<dbReference type="GO" id="GO:0103075">
    <property type="term" value="F:indole-3-pyruvate monooxygenase activity"/>
    <property type="evidence" value="ECO:0007669"/>
    <property type="project" value="UniProtKB-EC"/>
</dbReference>
<keyword evidence="4" id="KW-0285">Flavoprotein</keyword>
<evidence type="ECO:0000256" key="11">
    <source>
        <dbReference type="ARBA" id="ARBA00047707"/>
    </source>
</evidence>
<dbReference type="GO" id="GO:0009851">
    <property type="term" value="P:auxin biosynthetic process"/>
    <property type="evidence" value="ECO:0007669"/>
    <property type="project" value="UniProtKB-KW"/>
</dbReference>
<sequence length="427" mass="47667">MRIHQATRINIQSPPYKEKIYEALANIYRLPSSFPFTHHRAKSTETKRMEQEAAAAVVVGAGPSGLAASACLKTLSIPHIVLEREDCFASLWKKYAYDRLHLHLRKRYCELPHMHFPPDYPEYVPKDQLLRYFDDYVARFGIEPAYRRSVESAVYDEGDGRWRVGARDVGSGEVVEYRCRFLVVATGESSDAFIPEVEGIEGFGGKVIHSTRYKNGKEFENSRVLVVGSGNSGMEIALDLANHGARTSIVVRSPVHVLSRGIANLGLALLKYFSPGTVDTLLVLLSKLVYGDMSKYGLRRPSEGPLLTKTKYGKYPFIDLGTCQKIKSGEIQILPALKRIEGDVAEFEDGKSHPFDAIVFCTGFKRSTHKWLKGDDYLLNEDGIAKPSLPNHWKGKKGLYCVGLSRRGFSGAASDAQNVADDIKFQL</sequence>
<evidence type="ECO:0000256" key="1">
    <source>
        <dbReference type="ARBA" id="ARBA00001974"/>
    </source>
</evidence>
<accession>A0ABD3IUP5</accession>
<dbReference type="PANTHER" id="PTHR43539:SF42">
    <property type="entry name" value="OS01G0273800 PROTEIN"/>
    <property type="match status" value="1"/>
</dbReference>
<keyword evidence="8" id="KW-0503">Monooxygenase</keyword>
<dbReference type="AlphaFoldDB" id="A0ABD3IUP5"/>
<dbReference type="InterPro" id="IPR050982">
    <property type="entry name" value="Auxin_biosynth/cation_transpt"/>
</dbReference>
<keyword evidence="5" id="KW-0274">FAD</keyword>
<protein>
    <recommendedName>
        <fullName evidence="10">indole-3-pyruvate monooxygenase</fullName>
        <ecNumber evidence="10">1.14.13.168</ecNumber>
    </recommendedName>
</protein>
<comment type="pathway">
    <text evidence="2">Plant hormone metabolism; auxin biosynthesis.</text>
</comment>
<comment type="cofactor">
    <cofactor evidence="1">
        <name>FAD</name>
        <dbReference type="ChEBI" id="CHEBI:57692"/>
    </cofactor>
</comment>
<dbReference type="Gene3D" id="3.50.50.60">
    <property type="entry name" value="FAD/NAD(P)-binding domain"/>
    <property type="match status" value="1"/>
</dbReference>
<keyword evidence="13" id="KW-1185">Reference proteome</keyword>
<evidence type="ECO:0000256" key="6">
    <source>
        <dbReference type="ARBA" id="ARBA00022857"/>
    </source>
</evidence>
<dbReference type="InterPro" id="IPR036188">
    <property type="entry name" value="FAD/NAD-bd_sf"/>
</dbReference>
<proteinExistence type="inferred from homology"/>
<keyword evidence="9" id="KW-0073">Auxin biosynthesis</keyword>
<reference evidence="12 13" key="1">
    <citation type="submission" date="2024-11" db="EMBL/GenBank/DDBJ databases">
        <title>Chromosome-level genome assembly of Eucalyptus globulus Labill. provides insights into its genome evolution.</title>
        <authorList>
            <person name="Li X."/>
        </authorList>
    </citation>
    <scope>NUCLEOTIDE SEQUENCE [LARGE SCALE GENOMIC DNA]</scope>
    <source>
        <strain evidence="12">CL2024</strain>
        <tissue evidence="12">Fresh tender leaves</tissue>
    </source>
</reference>
<comment type="similarity">
    <text evidence="3">Belongs to the FMO family.</text>
</comment>
<name>A0ABD3IUP5_EUCGL</name>
<dbReference type="PRINTS" id="PR00368">
    <property type="entry name" value="FADPNR"/>
</dbReference>
<organism evidence="12 13">
    <name type="scientific">Eucalyptus globulus</name>
    <name type="common">Tasmanian blue gum</name>
    <dbReference type="NCBI Taxonomy" id="34317"/>
    <lineage>
        <taxon>Eukaryota</taxon>
        <taxon>Viridiplantae</taxon>
        <taxon>Streptophyta</taxon>
        <taxon>Embryophyta</taxon>
        <taxon>Tracheophyta</taxon>
        <taxon>Spermatophyta</taxon>
        <taxon>Magnoliopsida</taxon>
        <taxon>eudicotyledons</taxon>
        <taxon>Gunneridae</taxon>
        <taxon>Pentapetalae</taxon>
        <taxon>rosids</taxon>
        <taxon>malvids</taxon>
        <taxon>Myrtales</taxon>
        <taxon>Myrtaceae</taxon>
        <taxon>Myrtoideae</taxon>
        <taxon>Eucalypteae</taxon>
        <taxon>Eucalyptus</taxon>
    </lineage>
</organism>
<dbReference type="SUPFAM" id="SSF51905">
    <property type="entry name" value="FAD/NAD(P)-binding domain"/>
    <property type="match status" value="2"/>
</dbReference>
<evidence type="ECO:0000313" key="12">
    <source>
        <dbReference type="EMBL" id="KAL3717565.1"/>
    </source>
</evidence>
<dbReference type="PRINTS" id="PR00469">
    <property type="entry name" value="PNDRDTASEII"/>
</dbReference>
<dbReference type="Pfam" id="PF13738">
    <property type="entry name" value="Pyr_redox_3"/>
    <property type="match status" value="1"/>
</dbReference>
<evidence type="ECO:0000256" key="2">
    <source>
        <dbReference type="ARBA" id="ARBA00004814"/>
    </source>
</evidence>
<evidence type="ECO:0000256" key="9">
    <source>
        <dbReference type="ARBA" id="ARBA00023070"/>
    </source>
</evidence>
<evidence type="ECO:0000256" key="10">
    <source>
        <dbReference type="ARBA" id="ARBA00039148"/>
    </source>
</evidence>
<dbReference type="Proteomes" id="UP001634007">
    <property type="component" value="Unassembled WGS sequence"/>
</dbReference>
<keyword evidence="6" id="KW-0521">NADP</keyword>
<dbReference type="PANTHER" id="PTHR43539">
    <property type="entry name" value="FLAVIN-BINDING MONOOXYGENASE-LIKE PROTEIN (AFU_ORTHOLOGUE AFUA_4G09220)"/>
    <property type="match status" value="1"/>
</dbReference>
<evidence type="ECO:0000256" key="8">
    <source>
        <dbReference type="ARBA" id="ARBA00023033"/>
    </source>
</evidence>
<keyword evidence="7" id="KW-0560">Oxidoreductase</keyword>